<accession>A0ABR6BCD6</accession>
<dbReference type="EMBL" id="JACJID010000001">
    <property type="protein sequence ID" value="MBA8924535.1"/>
    <property type="molecule type" value="Genomic_DNA"/>
</dbReference>
<reference evidence="2 3" key="1">
    <citation type="submission" date="2020-08" db="EMBL/GenBank/DDBJ databases">
        <title>Genomic Encyclopedia of Archaeal and Bacterial Type Strains, Phase II (KMG-II): from individual species to whole genera.</title>
        <authorList>
            <person name="Goeker M."/>
        </authorList>
    </citation>
    <scope>NUCLEOTIDE SEQUENCE [LARGE SCALE GENOMIC DNA]</scope>
    <source>
        <strain evidence="2 3">DSM 43850</strain>
    </source>
</reference>
<protein>
    <recommendedName>
        <fullName evidence="4">DUF4254 domain-containing protein</fullName>
    </recommendedName>
</protein>
<evidence type="ECO:0008006" key="4">
    <source>
        <dbReference type="Google" id="ProtNLM"/>
    </source>
</evidence>
<name>A0ABR6BCD6_9PSEU</name>
<dbReference type="RefSeq" id="WP_182836814.1">
    <property type="nucleotide sequence ID" value="NZ_BAAABQ010000001.1"/>
</dbReference>
<feature type="compositionally biased region" description="Low complexity" evidence="1">
    <location>
        <begin position="1"/>
        <end position="17"/>
    </location>
</feature>
<evidence type="ECO:0000256" key="1">
    <source>
        <dbReference type="SAM" id="MobiDB-lite"/>
    </source>
</evidence>
<feature type="region of interest" description="Disordered" evidence="1">
    <location>
        <begin position="1"/>
        <end position="29"/>
    </location>
</feature>
<keyword evidence="3" id="KW-1185">Reference proteome</keyword>
<evidence type="ECO:0000313" key="3">
    <source>
        <dbReference type="Proteomes" id="UP000517916"/>
    </source>
</evidence>
<sequence>MTSTPAPAATPGRARSGGTSGRDAQTPLDSVLQVPRAAVVIRACTVTPIDGHRHPVLAAAAGLATQHRQRAEAHQLACDPFAEDHVVAAATRSVNAAETASAVLVEQIDQWTLTALPDNRTCVLHTETFGHLIDRLIRAWARWPLLDAMDDLTGRERARQALDQVSELSISYDDLVADLLTGRRRLPRHQNPAGPFAA</sequence>
<dbReference type="Pfam" id="PF14063">
    <property type="entry name" value="DUF4254"/>
    <property type="match status" value="1"/>
</dbReference>
<proteinExistence type="predicted"/>
<evidence type="ECO:0000313" key="2">
    <source>
        <dbReference type="EMBL" id="MBA8924535.1"/>
    </source>
</evidence>
<dbReference type="InterPro" id="IPR025350">
    <property type="entry name" value="DUF4254"/>
</dbReference>
<dbReference type="Proteomes" id="UP000517916">
    <property type="component" value="Unassembled WGS sequence"/>
</dbReference>
<comment type="caution">
    <text evidence="2">The sequence shown here is derived from an EMBL/GenBank/DDBJ whole genome shotgun (WGS) entry which is preliminary data.</text>
</comment>
<organism evidence="2 3">
    <name type="scientific">Kutzneria viridogrisea</name>
    <dbReference type="NCBI Taxonomy" id="47990"/>
    <lineage>
        <taxon>Bacteria</taxon>
        <taxon>Bacillati</taxon>
        <taxon>Actinomycetota</taxon>
        <taxon>Actinomycetes</taxon>
        <taxon>Pseudonocardiales</taxon>
        <taxon>Pseudonocardiaceae</taxon>
        <taxon>Kutzneria</taxon>
    </lineage>
</organism>
<gene>
    <name evidence="2" type="ORF">BC739_001732</name>
</gene>